<accession>T1ICM8</accession>
<evidence type="ECO:0000313" key="2">
    <source>
        <dbReference type="EnsemblMetazoa" id="RPRC014048-PA"/>
    </source>
</evidence>
<dbReference type="VEuPathDB" id="VectorBase:RPRC014048"/>
<keyword evidence="3" id="KW-1185">Reference proteome</keyword>
<feature type="compositionally biased region" description="Acidic residues" evidence="1">
    <location>
        <begin position="968"/>
        <end position="978"/>
    </location>
</feature>
<evidence type="ECO:0000256" key="1">
    <source>
        <dbReference type="SAM" id="MobiDB-lite"/>
    </source>
</evidence>
<dbReference type="OMA" id="MNKLILH"/>
<reference evidence="2" key="1">
    <citation type="submission" date="2015-05" db="UniProtKB">
        <authorList>
            <consortium name="EnsemblMetazoa"/>
        </authorList>
    </citation>
    <scope>IDENTIFICATION</scope>
</reference>
<sequence>MAVTAVSLSTQLSNKLKDEDVPLEQRLDVAKIVFTSTTVPILQKEEIILEHLISSFNSNENIACKHLILKTIHSCLCSQRMQFFVGIIRPSVISDLLKILGSIKDHEELKICLVDSIIKVLSNKYFQRLFACDITELCELMSKLLNSATINIKDKCIEAIGLFLFINKMSLLKEDMRIRFIQEVFVPVCYAWTATGDDDNFRFREKIIQCVIQVVLFESSFVNELLKKPATEAIHKCDNKMWLAANKINKLSSECKVQVVSACYTSLLRAFIAKKVIPGEEDYKLLFNLFEHLAKQLGLTVDKVRSVSIHPIEGWETDGTFRIISDMIKVLDEAKIPLKMDFEGYSLETWMISLVIGMTSINLTTLTPALLDMVEAAFRLNPLIIEPCADITVQIMLRPKTMEVQESYKRMMLAAIDGAHQVKRLQKFISFLLAGIRPNLMARCEDSLVVDEVIPAEIGEAFSTAVETFTNVQALSTMKALLFHLESDSLAHAEASCIDNTLVINTEIIVVLMTKLIFGVKYADHSVPDVTKAKFKSQLEDLSNLLRKFGEISEIYQRTHCEIIYYHCYCYNIQSGNALQNDRLLRSYMQLCHTYGEIQLLFEEYEGSQMKPLTNFDLKPTNLCYVHPYFTPDQWRRLYKKVMAHEGCLAKNEMLQLLVQKISAVAQIEVGTEGPGSQAARYLLEMADLEWMWSHVVALAPLFQAMELDNLIKRLVKSCKNDQSRWKTLINKNGDHFLENRQLVLATGVRLLQRAGKIISHSSQVHSLTSEVMSHLMVDQMLEYELSNLITEDLELALQLDTAAKIMASLVEATVVVKKEDEISIKIPHQSYFEVVKMLPLHHFSLPNQSCILLSIISLLYDLPTDDVIDIHLLDVLYNILDGPQKHSYKLLGHLDPGLLIRFLNVRAKNYPNLKELISSICSTAVNDRDTAKLLLKSVSKPDKDTLWITILAIQALKKMKKISEHENNEDDDEEEEDMPPRKKPLNKKECVNSLAALAVTILLEEVPSLQLLPDYAVILKHELGNKSLGKLDLLLTKLKEYSEIAIKDYTSSGGGLIKVMMCHRHELGEHFPKVLISEVKRAIETEQCSGLERALTLWGYLIQNPIAYKKNKLRIEGLVNLVNPVTDLITNWSTENACLDSVAPLLGFYCTLTPLLWMELRPVLIDTILLSLSAVPLTDTNSVALISRLNLVVDTLFSLYLFRTSLVLDRLPAILQRYRSCLFALAPLAEVSLENVDSVMTVAGKLERVARTMVKRAKDFTRVAPYIVADVVGIFGKFQIHVDVKIMINHVKRLQNQQGKTRGLVDLSAFFTATTISTHQSKTTSSLFYVPALRTTEQSVCEPILLCYTT</sequence>
<evidence type="ECO:0000313" key="3">
    <source>
        <dbReference type="Proteomes" id="UP000015103"/>
    </source>
</evidence>
<dbReference type="EMBL" id="ACPB03008930">
    <property type="status" value="NOT_ANNOTATED_CDS"/>
    <property type="molecule type" value="Genomic_DNA"/>
</dbReference>
<protein>
    <submittedName>
        <fullName evidence="2">Uncharacterized protein</fullName>
    </submittedName>
</protein>
<feature type="region of interest" description="Disordered" evidence="1">
    <location>
        <begin position="965"/>
        <end position="986"/>
    </location>
</feature>
<dbReference type="EnsemblMetazoa" id="RPRC014048-RA">
    <property type="protein sequence ID" value="RPRC014048-PA"/>
    <property type="gene ID" value="RPRC014048"/>
</dbReference>
<dbReference type="eggNOG" id="ENOG502S651">
    <property type="taxonomic scope" value="Eukaryota"/>
</dbReference>
<dbReference type="HOGENOM" id="CLU_257695_0_0_1"/>
<dbReference type="InParanoid" id="T1ICM8"/>
<organism evidence="2 3">
    <name type="scientific">Rhodnius prolixus</name>
    <name type="common">Triatomid bug</name>
    <dbReference type="NCBI Taxonomy" id="13249"/>
    <lineage>
        <taxon>Eukaryota</taxon>
        <taxon>Metazoa</taxon>
        <taxon>Ecdysozoa</taxon>
        <taxon>Arthropoda</taxon>
        <taxon>Hexapoda</taxon>
        <taxon>Insecta</taxon>
        <taxon>Pterygota</taxon>
        <taxon>Neoptera</taxon>
        <taxon>Paraneoptera</taxon>
        <taxon>Hemiptera</taxon>
        <taxon>Heteroptera</taxon>
        <taxon>Panheteroptera</taxon>
        <taxon>Cimicomorpha</taxon>
        <taxon>Reduviidae</taxon>
        <taxon>Triatominae</taxon>
        <taxon>Rhodnius</taxon>
    </lineage>
</organism>
<dbReference type="STRING" id="13249.T1ICM8"/>
<proteinExistence type="predicted"/>
<name>T1ICM8_RHOPR</name>
<dbReference type="Proteomes" id="UP000015103">
    <property type="component" value="Unassembled WGS sequence"/>
</dbReference>